<feature type="compositionally biased region" description="Basic and acidic residues" evidence="4">
    <location>
        <begin position="192"/>
        <end position="210"/>
    </location>
</feature>
<keyword evidence="7" id="KW-1185">Reference proteome</keyword>
<evidence type="ECO:0000313" key="6">
    <source>
        <dbReference type="EMBL" id="KAI3425856.1"/>
    </source>
</evidence>
<feature type="compositionally biased region" description="Polar residues" evidence="4">
    <location>
        <begin position="179"/>
        <end position="190"/>
    </location>
</feature>
<reference evidence="6" key="1">
    <citation type="journal article" date="2019" name="Plant J.">
        <title>Chlorella vulgaris genome assembly and annotation reveals the molecular basis for metabolic acclimation to high light conditions.</title>
        <authorList>
            <person name="Cecchin M."/>
            <person name="Marcolungo L."/>
            <person name="Rossato M."/>
            <person name="Girolomoni L."/>
            <person name="Cosentino E."/>
            <person name="Cuine S."/>
            <person name="Li-Beisson Y."/>
            <person name="Delledonne M."/>
            <person name="Ballottari M."/>
        </authorList>
    </citation>
    <scope>NUCLEOTIDE SEQUENCE</scope>
    <source>
        <strain evidence="6">211/11P</strain>
    </source>
</reference>
<evidence type="ECO:0000256" key="2">
    <source>
        <dbReference type="ARBA" id="ARBA00023242"/>
    </source>
</evidence>
<proteinExistence type="predicted"/>
<protein>
    <recommendedName>
        <fullName evidence="5">CCT domain-containing protein</fullName>
    </recommendedName>
</protein>
<feature type="compositionally biased region" description="Low complexity" evidence="4">
    <location>
        <begin position="161"/>
        <end position="174"/>
    </location>
</feature>
<dbReference type="InterPro" id="IPR010402">
    <property type="entry name" value="CCT_domain"/>
</dbReference>
<dbReference type="EMBL" id="SIDB01000011">
    <property type="protein sequence ID" value="KAI3425856.1"/>
    <property type="molecule type" value="Genomic_DNA"/>
</dbReference>
<evidence type="ECO:0000256" key="4">
    <source>
        <dbReference type="SAM" id="MobiDB-lite"/>
    </source>
</evidence>
<feature type="region of interest" description="Disordered" evidence="4">
    <location>
        <begin position="161"/>
        <end position="223"/>
    </location>
</feature>
<evidence type="ECO:0000256" key="1">
    <source>
        <dbReference type="ARBA" id="ARBA00004123"/>
    </source>
</evidence>
<gene>
    <name evidence="6" type="ORF">D9Q98_007830</name>
</gene>
<organism evidence="6 7">
    <name type="scientific">Chlorella vulgaris</name>
    <name type="common">Green alga</name>
    <dbReference type="NCBI Taxonomy" id="3077"/>
    <lineage>
        <taxon>Eukaryota</taxon>
        <taxon>Viridiplantae</taxon>
        <taxon>Chlorophyta</taxon>
        <taxon>core chlorophytes</taxon>
        <taxon>Trebouxiophyceae</taxon>
        <taxon>Chlorellales</taxon>
        <taxon>Chlorellaceae</taxon>
        <taxon>Chlorella clade</taxon>
        <taxon>Chlorella</taxon>
    </lineage>
</organism>
<comment type="subcellular location">
    <subcellularLocation>
        <location evidence="1 3">Nucleus</location>
    </subcellularLocation>
</comment>
<dbReference type="PROSITE" id="PS51017">
    <property type="entry name" value="CCT"/>
    <property type="match status" value="1"/>
</dbReference>
<sequence>MAELFSLRCLPFDDSSDLGPFDSLTVPQRCPDLELSSSNSLDATELFLPLRFDSSGEASSPSFSSPASDASSSLDELTSTLPIAFAPPERLQQSEPAAAPLPLGLNGLNLKLDFRSVASSWHMMGGANPFHLRGPALATATCLIPSISDLEASLAAPPLPATGASPAGSTAGLPGPCPATTSADAANQASKEAGRQRDRRANRNRTDRKVVYPPRKVSSDKRPRIKGRFVSRAEFHQVAAAHSSHARTVPALVRA</sequence>
<reference evidence="6" key="2">
    <citation type="submission" date="2020-11" db="EMBL/GenBank/DDBJ databases">
        <authorList>
            <person name="Cecchin M."/>
            <person name="Marcolungo L."/>
            <person name="Rossato M."/>
            <person name="Girolomoni L."/>
            <person name="Cosentino E."/>
            <person name="Cuine S."/>
            <person name="Li-Beisson Y."/>
            <person name="Delledonne M."/>
            <person name="Ballottari M."/>
        </authorList>
    </citation>
    <scope>NUCLEOTIDE SEQUENCE</scope>
    <source>
        <strain evidence="6">211/11P</strain>
        <tissue evidence="6">Whole cell</tissue>
    </source>
</reference>
<name>A0A9D4THK1_CHLVU</name>
<keyword evidence="2 3" id="KW-0539">Nucleus</keyword>
<accession>A0A9D4THK1</accession>
<comment type="caution">
    <text evidence="6">The sequence shown here is derived from an EMBL/GenBank/DDBJ whole genome shotgun (WGS) entry which is preliminary data.</text>
</comment>
<dbReference type="AlphaFoldDB" id="A0A9D4THK1"/>
<evidence type="ECO:0000313" key="7">
    <source>
        <dbReference type="Proteomes" id="UP001055712"/>
    </source>
</evidence>
<dbReference type="GO" id="GO:0005634">
    <property type="term" value="C:nucleus"/>
    <property type="evidence" value="ECO:0007669"/>
    <property type="project" value="UniProtKB-SubCell"/>
</dbReference>
<dbReference type="OrthoDB" id="153872at2759"/>
<dbReference type="Proteomes" id="UP001055712">
    <property type="component" value="Unassembled WGS sequence"/>
</dbReference>
<feature type="domain" description="CCT" evidence="5">
    <location>
        <begin position="190"/>
        <end position="232"/>
    </location>
</feature>
<evidence type="ECO:0000259" key="5">
    <source>
        <dbReference type="PROSITE" id="PS51017"/>
    </source>
</evidence>
<evidence type="ECO:0000256" key="3">
    <source>
        <dbReference type="PROSITE-ProRule" id="PRU00357"/>
    </source>
</evidence>